<evidence type="ECO:0000313" key="1">
    <source>
        <dbReference type="EMBL" id="KAJ7341666.1"/>
    </source>
</evidence>
<dbReference type="Proteomes" id="UP001142489">
    <property type="component" value="Unassembled WGS sequence"/>
</dbReference>
<organism evidence="1 2">
    <name type="scientific">Phrynocephalus forsythii</name>
    <dbReference type="NCBI Taxonomy" id="171643"/>
    <lineage>
        <taxon>Eukaryota</taxon>
        <taxon>Metazoa</taxon>
        <taxon>Chordata</taxon>
        <taxon>Craniata</taxon>
        <taxon>Vertebrata</taxon>
        <taxon>Euteleostomi</taxon>
        <taxon>Lepidosauria</taxon>
        <taxon>Squamata</taxon>
        <taxon>Bifurcata</taxon>
        <taxon>Unidentata</taxon>
        <taxon>Episquamata</taxon>
        <taxon>Toxicofera</taxon>
        <taxon>Iguania</taxon>
        <taxon>Acrodonta</taxon>
        <taxon>Agamidae</taxon>
        <taxon>Agaminae</taxon>
        <taxon>Phrynocephalus</taxon>
    </lineage>
</organism>
<dbReference type="EMBL" id="JAPFRF010000002">
    <property type="protein sequence ID" value="KAJ7341666.1"/>
    <property type="molecule type" value="Genomic_DNA"/>
</dbReference>
<evidence type="ECO:0000313" key="2">
    <source>
        <dbReference type="Proteomes" id="UP001142489"/>
    </source>
</evidence>
<sequence length="121" mass="14476">MCVKRADKGLAVIVLKELQTCKEANIYWRMVKLFIERSLKIKLEFRPELFLLNITDMNISHDQKYALHHVIVTARILYAQFWKKPGAPTERNFFEKIRECIEIDRLSGYLKGDYEETIKRR</sequence>
<protein>
    <submittedName>
        <fullName evidence="1">Uncharacterized protein</fullName>
    </submittedName>
</protein>
<keyword evidence="2" id="KW-1185">Reference proteome</keyword>
<name>A0A9Q1B715_9SAUR</name>
<reference evidence="1" key="1">
    <citation type="journal article" date="2023" name="DNA Res.">
        <title>Chromosome-level genome assembly of Phrynocephalus forsythii using third-generation DNA sequencing and Hi-C analysis.</title>
        <authorList>
            <person name="Qi Y."/>
            <person name="Zhao W."/>
            <person name="Zhao Y."/>
            <person name="Niu C."/>
            <person name="Cao S."/>
            <person name="Zhang Y."/>
        </authorList>
    </citation>
    <scope>NUCLEOTIDE SEQUENCE</scope>
    <source>
        <tissue evidence="1">Muscle</tissue>
    </source>
</reference>
<comment type="caution">
    <text evidence="1">The sequence shown here is derived from an EMBL/GenBank/DDBJ whole genome shotgun (WGS) entry which is preliminary data.</text>
</comment>
<feature type="non-terminal residue" evidence="1">
    <location>
        <position position="1"/>
    </location>
</feature>
<gene>
    <name evidence="1" type="ORF">JRQ81_006105</name>
</gene>
<proteinExistence type="predicted"/>
<accession>A0A9Q1B715</accession>
<dbReference type="AlphaFoldDB" id="A0A9Q1B715"/>